<evidence type="ECO:0000313" key="1">
    <source>
        <dbReference type="EMBL" id="EFB31225.1"/>
    </source>
</evidence>
<dbReference type="EMBL" id="ACUZ02000039">
    <property type="protein sequence ID" value="EFB31225.1"/>
    <property type="molecule type" value="Genomic_DNA"/>
</dbReference>
<dbReference type="AlphaFoldDB" id="D1QTP5"/>
<name>D1QTP5_9BACT</name>
<dbReference type="Proteomes" id="UP000004079">
    <property type="component" value="Unassembled WGS sequence"/>
</dbReference>
<gene>
    <name evidence="1" type="ORF">HMPREF0971_02374</name>
</gene>
<dbReference type="STRING" id="649760.HMPREF0971_02374"/>
<sequence>MVLRLGRRAGCSPIWTELPFKGFPTSEKMPPSPCVERAPFGSYPKAFELLKGHLAVSSRTQTSAFGRMRELPSRAVRENTDRQTSSSGCKIRVKWKTEKGFLPVPTYATLCQRLPVAKNMVQVCKQILYFACAFIRTASHQQVFVNEYRQFYMNIFS</sequence>
<reference evidence="1 2" key="1">
    <citation type="submission" date="2009-11" db="EMBL/GenBank/DDBJ databases">
        <authorList>
            <person name="Weinstock G."/>
            <person name="Sodergren E."/>
            <person name="Clifton S."/>
            <person name="Fulton L."/>
            <person name="Fulton B."/>
            <person name="Courtney L."/>
            <person name="Fronick C."/>
            <person name="Harrison M."/>
            <person name="Strong C."/>
            <person name="Farmer C."/>
            <person name="Delahaunty K."/>
            <person name="Markovic C."/>
            <person name="Hall O."/>
            <person name="Minx P."/>
            <person name="Tomlinson C."/>
            <person name="Mitreva M."/>
            <person name="Nelson J."/>
            <person name="Hou S."/>
            <person name="Wollam A."/>
            <person name="Pepin K.H."/>
            <person name="Johnson M."/>
            <person name="Bhonagiri V."/>
            <person name="Nash W.E."/>
            <person name="Warren W."/>
            <person name="Chinwalla A."/>
            <person name="Mardis E.R."/>
            <person name="Wilson R.K."/>
        </authorList>
    </citation>
    <scope>NUCLEOTIDE SEQUENCE [LARGE SCALE GENOMIC DNA]</scope>
    <source>
        <strain evidence="1 2">F0302</strain>
    </source>
</reference>
<dbReference type="HOGENOM" id="CLU_1676273_0_0_10"/>
<organism evidence="1 2">
    <name type="scientific">Segatella oris F0302</name>
    <dbReference type="NCBI Taxonomy" id="649760"/>
    <lineage>
        <taxon>Bacteria</taxon>
        <taxon>Pseudomonadati</taxon>
        <taxon>Bacteroidota</taxon>
        <taxon>Bacteroidia</taxon>
        <taxon>Bacteroidales</taxon>
        <taxon>Prevotellaceae</taxon>
        <taxon>Segatella</taxon>
    </lineage>
</organism>
<proteinExistence type="predicted"/>
<comment type="caution">
    <text evidence="1">The sequence shown here is derived from an EMBL/GenBank/DDBJ whole genome shotgun (WGS) entry which is preliminary data.</text>
</comment>
<accession>D1QTP5</accession>
<evidence type="ECO:0000313" key="2">
    <source>
        <dbReference type="Proteomes" id="UP000004079"/>
    </source>
</evidence>
<protein>
    <submittedName>
        <fullName evidence="1">Uncharacterized protein</fullName>
    </submittedName>
</protein>